<dbReference type="RefSeq" id="WP_394829355.1">
    <property type="nucleotide sequence ID" value="NZ_CP089984.1"/>
</dbReference>
<dbReference type="Gene3D" id="3.40.50.1100">
    <property type="match status" value="2"/>
</dbReference>
<dbReference type="CDD" id="cd01561">
    <property type="entry name" value="CBS_like"/>
    <property type="match status" value="1"/>
</dbReference>
<sequence length="369" mass="40069">MIYSGLLDLVGNTPTVQLRSEATTEPAHLFAKLEGYNPTGSTKDRPAAYIIRKLLLSGELRRGATVVESSSGNFGVALAAVCRAEGLRFVCVVDPLLLAHNRFLLEQYGAEISQVDTRDDSGGYLKGRIARVQEIVESTCGALWINQYANEGNARAHYFGTGMEIYKAFVDQGLDYVFVPVSSGGTIAGVSQLLKQLFPQVQIIAVDTSGSVIFGGPPGKRHIPGMGSSIRPDNLQRAQIDRVVMVDEEDIVRGCLELLHRFGLFVGGSSGAAYCAAKQLLNDPQFVPIVSREYPQWRAHQREKPNVLLLFPDRGDRYGATLYSREWVTQTFPRLAGAELLRRAPSDTAVLSIGASTSKGPRAAQGAKV</sequence>
<dbReference type="PANTHER" id="PTHR10314">
    <property type="entry name" value="CYSTATHIONINE BETA-SYNTHASE"/>
    <property type="match status" value="1"/>
</dbReference>
<evidence type="ECO:0000256" key="3">
    <source>
        <dbReference type="ARBA" id="ARBA00022679"/>
    </source>
</evidence>
<organism evidence="6 7">
    <name type="scientific">Pendulispora albinea</name>
    <dbReference type="NCBI Taxonomy" id="2741071"/>
    <lineage>
        <taxon>Bacteria</taxon>
        <taxon>Pseudomonadati</taxon>
        <taxon>Myxococcota</taxon>
        <taxon>Myxococcia</taxon>
        <taxon>Myxococcales</taxon>
        <taxon>Sorangiineae</taxon>
        <taxon>Pendulisporaceae</taxon>
        <taxon>Pendulispora</taxon>
    </lineage>
</organism>
<dbReference type="InterPro" id="IPR001926">
    <property type="entry name" value="TrpB-like_PALP"/>
</dbReference>
<feature type="domain" description="Tryptophan synthase beta chain-like PALP" evidence="5">
    <location>
        <begin position="8"/>
        <end position="282"/>
    </location>
</feature>
<protein>
    <submittedName>
        <fullName evidence="6">2,3-diaminopropionate biosynthesis protein SbnA</fullName>
    </submittedName>
</protein>
<keyword evidence="3" id="KW-0808">Transferase</keyword>
<name>A0ABZ2MB92_9BACT</name>
<keyword evidence="7" id="KW-1185">Reference proteome</keyword>
<dbReference type="InterPro" id="IPR023927">
    <property type="entry name" value="SbnA"/>
</dbReference>
<dbReference type="InterPro" id="IPR050214">
    <property type="entry name" value="Cys_Synth/Cystath_Beta-Synth"/>
</dbReference>
<keyword evidence="4" id="KW-0663">Pyridoxal phosphate</keyword>
<dbReference type="Proteomes" id="UP001370348">
    <property type="component" value="Chromosome"/>
</dbReference>
<dbReference type="NCBIfam" id="TIGR03945">
    <property type="entry name" value="PLP_SbnA_fam"/>
    <property type="match status" value="1"/>
</dbReference>
<dbReference type="EMBL" id="CP089984">
    <property type="protein sequence ID" value="WXB19760.1"/>
    <property type="molecule type" value="Genomic_DNA"/>
</dbReference>
<dbReference type="Pfam" id="PF00291">
    <property type="entry name" value="PALP"/>
    <property type="match status" value="1"/>
</dbReference>
<comment type="subunit">
    <text evidence="2">Homodimer.</text>
</comment>
<evidence type="ECO:0000256" key="4">
    <source>
        <dbReference type="ARBA" id="ARBA00022898"/>
    </source>
</evidence>
<comment type="cofactor">
    <cofactor evidence="1">
        <name>pyridoxal 5'-phosphate</name>
        <dbReference type="ChEBI" id="CHEBI:597326"/>
    </cofactor>
</comment>
<proteinExistence type="predicted"/>
<evidence type="ECO:0000256" key="1">
    <source>
        <dbReference type="ARBA" id="ARBA00001933"/>
    </source>
</evidence>
<evidence type="ECO:0000313" key="6">
    <source>
        <dbReference type="EMBL" id="WXB19760.1"/>
    </source>
</evidence>
<dbReference type="SUPFAM" id="SSF53686">
    <property type="entry name" value="Tryptophan synthase beta subunit-like PLP-dependent enzymes"/>
    <property type="match status" value="1"/>
</dbReference>
<reference evidence="6 7" key="1">
    <citation type="submission" date="2021-12" db="EMBL/GenBank/DDBJ databases">
        <title>Discovery of the Pendulisporaceae a myxobacterial family with distinct sporulation behavior and unique specialized metabolism.</title>
        <authorList>
            <person name="Garcia R."/>
            <person name="Popoff A."/>
            <person name="Bader C.D."/>
            <person name="Loehr J."/>
            <person name="Walesch S."/>
            <person name="Walt C."/>
            <person name="Boldt J."/>
            <person name="Bunk B."/>
            <person name="Haeckl F.J.F.P.J."/>
            <person name="Gunesch A.P."/>
            <person name="Birkelbach J."/>
            <person name="Nuebel U."/>
            <person name="Pietschmann T."/>
            <person name="Bach T."/>
            <person name="Mueller R."/>
        </authorList>
    </citation>
    <scope>NUCLEOTIDE SEQUENCE [LARGE SCALE GENOMIC DNA]</scope>
    <source>
        <strain evidence="6 7">MSr11954</strain>
    </source>
</reference>
<gene>
    <name evidence="6" type="primary">sbnA</name>
    <name evidence="6" type="ORF">LZC94_21360</name>
</gene>
<evidence type="ECO:0000259" key="5">
    <source>
        <dbReference type="Pfam" id="PF00291"/>
    </source>
</evidence>
<dbReference type="InterPro" id="IPR036052">
    <property type="entry name" value="TrpB-like_PALP_sf"/>
</dbReference>
<evidence type="ECO:0000256" key="2">
    <source>
        <dbReference type="ARBA" id="ARBA00011738"/>
    </source>
</evidence>
<evidence type="ECO:0000313" key="7">
    <source>
        <dbReference type="Proteomes" id="UP001370348"/>
    </source>
</evidence>
<accession>A0ABZ2MB92</accession>